<dbReference type="EnsemblMetazoa" id="PPAI002733-RA">
    <property type="protein sequence ID" value="PPAI002733-PA"/>
    <property type="gene ID" value="PPAI002733"/>
</dbReference>
<feature type="compositionally biased region" description="Low complexity" evidence="2">
    <location>
        <begin position="249"/>
        <end position="266"/>
    </location>
</feature>
<dbReference type="Proteomes" id="UP000092462">
    <property type="component" value="Unassembled WGS sequence"/>
</dbReference>
<evidence type="ECO:0000313" key="4">
    <source>
        <dbReference type="Proteomes" id="UP000092462"/>
    </source>
</evidence>
<protein>
    <submittedName>
        <fullName evidence="3">Uncharacterized protein</fullName>
    </submittedName>
</protein>
<evidence type="ECO:0000313" key="3">
    <source>
        <dbReference type="EnsemblMetazoa" id="PPAI002733-PA"/>
    </source>
</evidence>
<feature type="compositionally biased region" description="Low complexity" evidence="2">
    <location>
        <begin position="121"/>
        <end position="130"/>
    </location>
</feature>
<feature type="compositionally biased region" description="Polar residues" evidence="2">
    <location>
        <begin position="140"/>
        <end position="154"/>
    </location>
</feature>
<dbReference type="AlphaFoldDB" id="A0A1B0D5H6"/>
<feature type="region of interest" description="Disordered" evidence="2">
    <location>
        <begin position="249"/>
        <end position="328"/>
    </location>
</feature>
<evidence type="ECO:0000256" key="1">
    <source>
        <dbReference type="SAM" id="Coils"/>
    </source>
</evidence>
<dbReference type="InterPro" id="IPR026094">
    <property type="entry name" value="GPS2"/>
</dbReference>
<dbReference type="PANTHER" id="PTHR22654">
    <property type="entry name" value="G PROTEIN PATHWAY SUPPRESSOR 2"/>
    <property type="match status" value="1"/>
</dbReference>
<keyword evidence="1" id="KW-0175">Coiled coil</keyword>
<dbReference type="EMBL" id="AJVK01011788">
    <property type="status" value="NOT_ANNOTATED_CDS"/>
    <property type="molecule type" value="Genomic_DNA"/>
</dbReference>
<dbReference type="Pfam" id="PF15991">
    <property type="entry name" value="G_path_suppress"/>
    <property type="match status" value="1"/>
</dbReference>
<dbReference type="PANTHER" id="PTHR22654:SF2">
    <property type="entry name" value="G PROTEIN PATHWAY SUPPRESSOR 2"/>
    <property type="match status" value="1"/>
</dbReference>
<accession>A0A1B0D5H6</accession>
<dbReference type="VEuPathDB" id="VectorBase:PPAI002733"/>
<dbReference type="VEuPathDB" id="VectorBase:PPAPM1_012043"/>
<sequence length="328" mass="37760">MPAATTPTAAKSEKEDNLWIGLKHYIMHERQLKKQELEAEVEEERLRKEREARERQDVMTLGETREQIQILDTKLQELKNKKQELFLKLKIVLNQDEIRKKHQQQMETIETLKAVIQQAGPPVGVQGGQVKRPRSPSPTAPQQGYYKTNSNQGYSHPIKIEEGRRTGDVMGRAVLWNKPTQQYTNAPGTLFFPTANQNPAETRNQSIIYPNYTTNLNMPQQNLRQSYHVEMGQPGQGQMKGEMTVKPIASAQAPPQSQQQRNHQSQVTLEKISERAPAQAPTYHHDERKDIRAPPPGIVYTTQPMRPGQIPMPYQQQQPKPHYSRHRY</sequence>
<keyword evidence="4" id="KW-1185">Reference proteome</keyword>
<dbReference type="GO" id="GO:0005667">
    <property type="term" value="C:transcription regulator complex"/>
    <property type="evidence" value="ECO:0007669"/>
    <property type="project" value="TreeGrafter"/>
</dbReference>
<name>A0A1B0D5H6_PHLPP</name>
<dbReference type="GO" id="GO:0003712">
    <property type="term" value="F:transcription coregulator activity"/>
    <property type="evidence" value="ECO:0007669"/>
    <property type="project" value="TreeGrafter"/>
</dbReference>
<proteinExistence type="predicted"/>
<dbReference type="GO" id="GO:0006357">
    <property type="term" value="P:regulation of transcription by RNA polymerase II"/>
    <property type="evidence" value="ECO:0007669"/>
    <property type="project" value="TreeGrafter"/>
</dbReference>
<organism evidence="3 4">
    <name type="scientific">Phlebotomus papatasi</name>
    <name type="common">Sandfly</name>
    <dbReference type="NCBI Taxonomy" id="29031"/>
    <lineage>
        <taxon>Eukaryota</taxon>
        <taxon>Metazoa</taxon>
        <taxon>Ecdysozoa</taxon>
        <taxon>Arthropoda</taxon>
        <taxon>Hexapoda</taxon>
        <taxon>Insecta</taxon>
        <taxon>Pterygota</taxon>
        <taxon>Neoptera</taxon>
        <taxon>Endopterygota</taxon>
        <taxon>Diptera</taxon>
        <taxon>Nematocera</taxon>
        <taxon>Psychodoidea</taxon>
        <taxon>Psychodidae</taxon>
        <taxon>Phlebotomus</taxon>
        <taxon>Phlebotomus</taxon>
    </lineage>
</organism>
<reference evidence="3" key="1">
    <citation type="submission" date="2022-08" db="UniProtKB">
        <authorList>
            <consortium name="EnsemblMetazoa"/>
        </authorList>
    </citation>
    <scope>IDENTIFICATION</scope>
    <source>
        <strain evidence="3">Israel</strain>
    </source>
</reference>
<feature type="region of interest" description="Disordered" evidence="2">
    <location>
        <begin position="121"/>
        <end position="156"/>
    </location>
</feature>
<feature type="compositionally biased region" description="Basic and acidic residues" evidence="2">
    <location>
        <begin position="283"/>
        <end position="292"/>
    </location>
</feature>
<feature type="coiled-coil region" evidence="1">
    <location>
        <begin position="25"/>
        <end position="95"/>
    </location>
</feature>
<evidence type="ECO:0000256" key="2">
    <source>
        <dbReference type="SAM" id="MobiDB-lite"/>
    </source>
</evidence>